<feature type="transmembrane region" description="Helical" evidence="1">
    <location>
        <begin position="28"/>
        <end position="49"/>
    </location>
</feature>
<reference evidence="2 3" key="1">
    <citation type="submission" date="2016-12" db="EMBL/GenBank/DDBJ databases">
        <title>Complete genome sequence of Microbacterium aurum KACC 15219.</title>
        <authorList>
            <person name="Jung Y."/>
            <person name="Shin J.-H."/>
            <person name="Lee Y.-J."/>
            <person name="Yi H."/>
            <person name="Bahn Y.-S."/>
            <person name="Kim J.F."/>
            <person name="Lee D.-W."/>
        </authorList>
    </citation>
    <scope>NUCLEOTIDE SEQUENCE [LARGE SCALE GENOMIC DNA]</scope>
    <source>
        <strain evidence="2 3">KACC 15219</strain>
    </source>
</reference>
<keyword evidence="3" id="KW-1185">Reference proteome</keyword>
<proteinExistence type="predicted"/>
<protein>
    <submittedName>
        <fullName evidence="2">Uncharacterized protein</fullName>
    </submittedName>
</protein>
<feature type="transmembrane region" description="Helical" evidence="1">
    <location>
        <begin position="178"/>
        <end position="200"/>
    </location>
</feature>
<dbReference type="EMBL" id="CP018762">
    <property type="protein sequence ID" value="APZ33248.1"/>
    <property type="molecule type" value="Genomic_DNA"/>
</dbReference>
<dbReference type="Proteomes" id="UP000187185">
    <property type="component" value="Chromosome"/>
</dbReference>
<sequence>MRGAVLALAALTAIAFWAFEPLSGPDRVFWLVVGVGAGAAGLASSSRIVGLPPERVVARERARSMTADAAARAARGARARRPGSGSSWGDVAGVLVPRTIGDAAVATLVTTVGMAVWVAMRVVDGGWTAGLVSSLITTPIATFVVFVSLLVVGWLLVFATRGFALLRRMPRGEAPASAWWVFGAIAAGAVAAVATLAVGLTDTTPVTGDGGEALVAFLFGAVAFEQAWQAVALWVARLAILALAVCLVAMFVARARARR</sequence>
<organism evidence="2 3">
    <name type="scientific">Microbacterium aurum</name>
    <dbReference type="NCBI Taxonomy" id="36805"/>
    <lineage>
        <taxon>Bacteria</taxon>
        <taxon>Bacillati</taxon>
        <taxon>Actinomycetota</taxon>
        <taxon>Actinomycetes</taxon>
        <taxon>Micrococcales</taxon>
        <taxon>Microbacteriaceae</taxon>
        <taxon>Microbacterium</taxon>
    </lineage>
</organism>
<keyword evidence="1" id="KW-1133">Transmembrane helix</keyword>
<dbReference type="KEGG" id="maur:BOH66_02280"/>
<feature type="transmembrane region" description="Helical" evidence="1">
    <location>
        <begin position="231"/>
        <end position="253"/>
    </location>
</feature>
<dbReference type="STRING" id="36805.BOH66_02280"/>
<gene>
    <name evidence="2" type="ORF">BOH66_02280</name>
</gene>
<evidence type="ECO:0000313" key="3">
    <source>
        <dbReference type="Proteomes" id="UP000187185"/>
    </source>
</evidence>
<dbReference type="AlphaFoldDB" id="A0A1P8U555"/>
<evidence type="ECO:0000256" key="1">
    <source>
        <dbReference type="SAM" id="Phobius"/>
    </source>
</evidence>
<feature type="transmembrane region" description="Helical" evidence="1">
    <location>
        <begin position="103"/>
        <end position="120"/>
    </location>
</feature>
<name>A0A1P8U555_9MICO</name>
<feature type="transmembrane region" description="Helical" evidence="1">
    <location>
        <begin position="140"/>
        <end position="166"/>
    </location>
</feature>
<keyword evidence="1" id="KW-0472">Membrane</keyword>
<accession>A0A1P8U555</accession>
<evidence type="ECO:0000313" key="2">
    <source>
        <dbReference type="EMBL" id="APZ33248.1"/>
    </source>
</evidence>
<keyword evidence="1" id="KW-0812">Transmembrane</keyword>